<proteinExistence type="predicted"/>
<sequence>MPVCTLPFQTRGPDKKLRTDLPSDTAADRTRQSRTMFPTPGNTVPDGWDTCSQRLGTLFPAAGCSFPNANKQDSLPTDRNRDGTAGPVTV</sequence>
<dbReference type="Proteomes" id="UP000003155">
    <property type="component" value="Unassembled WGS sequence"/>
</dbReference>
<feature type="compositionally biased region" description="Basic and acidic residues" evidence="1">
    <location>
        <begin position="12"/>
        <end position="31"/>
    </location>
</feature>
<keyword evidence="3" id="KW-1185">Reference proteome</keyword>
<dbReference type="EMBL" id="AEXO01000081">
    <property type="protein sequence ID" value="EGC86030.1"/>
    <property type="molecule type" value="Genomic_DNA"/>
</dbReference>
<organism evidence="2 3">
    <name type="scientific">Prevotella denticola CRIS 18C-A</name>
    <dbReference type="NCBI Taxonomy" id="944557"/>
    <lineage>
        <taxon>Bacteria</taxon>
        <taxon>Pseudomonadati</taxon>
        <taxon>Bacteroidota</taxon>
        <taxon>Bacteroidia</taxon>
        <taxon>Bacteroidales</taxon>
        <taxon>Prevotellaceae</taxon>
        <taxon>Prevotella</taxon>
    </lineage>
</organism>
<accession>F0H872</accession>
<feature type="region of interest" description="Disordered" evidence="1">
    <location>
        <begin position="1"/>
        <end position="46"/>
    </location>
</feature>
<dbReference type="AlphaFoldDB" id="F0H872"/>
<evidence type="ECO:0000313" key="3">
    <source>
        <dbReference type="Proteomes" id="UP000003155"/>
    </source>
</evidence>
<feature type="compositionally biased region" description="Polar residues" evidence="1">
    <location>
        <begin position="33"/>
        <end position="42"/>
    </location>
</feature>
<comment type="caution">
    <text evidence="2">The sequence shown here is derived from an EMBL/GenBank/DDBJ whole genome shotgun (WGS) entry which is preliminary data.</text>
</comment>
<gene>
    <name evidence="2" type="ORF">HMPREF9303_0740</name>
</gene>
<evidence type="ECO:0000313" key="2">
    <source>
        <dbReference type="EMBL" id="EGC86030.1"/>
    </source>
</evidence>
<protein>
    <submittedName>
        <fullName evidence="2">Conserved domain protein</fullName>
    </submittedName>
</protein>
<feature type="region of interest" description="Disordered" evidence="1">
    <location>
        <begin position="62"/>
        <end position="90"/>
    </location>
</feature>
<evidence type="ECO:0000256" key="1">
    <source>
        <dbReference type="SAM" id="MobiDB-lite"/>
    </source>
</evidence>
<reference evidence="2 3" key="1">
    <citation type="submission" date="2011-02" db="EMBL/GenBank/DDBJ databases">
        <authorList>
            <person name="Durkin A.S."/>
            <person name="Madupu R."/>
            <person name="Torralba M."/>
            <person name="Gillis M."/>
            <person name="Methe B."/>
            <person name="Sutton G."/>
            <person name="Nelson K.E."/>
        </authorList>
    </citation>
    <scope>NUCLEOTIDE SEQUENCE [LARGE SCALE GENOMIC DNA]</scope>
    <source>
        <strain evidence="2 3">CRIS 18C-A</strain>
    </source>
</reference>
<name>F0H872_9BACT</name>